<dbReference type="Pfam" id="PF02256">
    <property type="entry name" value="Fe_hyd_SSU"/>
    <property type="match status" value="1"/>
</dbReference>
<name>A0A644WQM9_9ZZZZ</name>
<gene>
    <name evidence="2" type="ORF">SDC9_52063</name>
</gene>
<protein>
    <submittedName>
        <fullName evidence="2">Iron hydrogenase 1</fullName>
        <ecNumber evidence="2">1.12.7.2</ecNumber>
    </submittedName>
</protein>
<dbReference type="GO" id="GO:0008901">
    <property type="term" value="F:ferredoxin hydrogenase activity"/>
    <property type="evidence" value="ECO:0007669"/>
    <property type="project" value="UniProtKB-EC"/>
</dbReference>
<dbReference type="Pfam" id="PF02906">
    <property type="entry name" value="Fe_hyd_lg_C"/>
    <property type="match status" value="1"/>
</dbReference>
<keyword evidence="2" id="KW-0560">Oxidoreductase</keyword>
<dbReference type="InterPro" id="IPR036991">
    <property type="entry name" value="Fe_hydrogenase_ssu_sf"/>
</dbReference>
<dbReference type="Gene3D" id="3.40.950.10">
    <property type="entry name" value="Fe-only Hydrogenase (Larger Subunit), Chain L, domain 3"/>
    <property type="match status" value="1"/>
</dbReference>
<comment type="caution">
    <text evidence="2">The sequence shown here is derived from an EMBL/GenBank/DDBJ whole genome shotgun (WGS) entry which is preliminary data.</text>
</comment>
<dbReference type="InterPro" id="IPR050340">
    <property type="entry name" value="Cytosolic_Fe-S_CAF"/>
</dbReference>
<dbReference type="SMART" id="SM00902">
    <property type="entry name" value="Fe_hyd_SSU"/>
    <property type="match status" value="1"/>
</dbReference>
<dbReference type="InterPro" id="IPR004108">
    <property type="entry name" value="Fe_hydrogenase_lsu_C"/>
</dbReference>
<reference evidence="2" key="1">
    <citation type="submission" date="2019-08" db="EMBL/GenBank/DDBJ databases">
        <authorList>
            <person name="Kucharzyk K."/>
            <person name="Murdoch R.W."/>
            <person name="Higgins S."/>
            <person name="Loffler F."/>
        </authorList>
    </citation>
    <scope>NUCLEOTIDE SEQUENCE</scope>
</reference>
<dbReference type="Gene3D" id="4.10.260.20">
    <property type="entry name" value="Iron hydrogenase, small subunit"/>
    <property type="match status" value="1"/>
</dbReference>
<dbReference type="InterPro" id="IPR003149">
    <property type="entry name" value="Fe_hydrogenase_ssu"/>
</dbReference>
<dbReference type="InterPro" id="IPR009016">
    <property type="entry name" value="Fe_hydrogenase"/>
</dbReference>
<dbReference type="SUPFAM" id="SSF53920">
    <property type="entry name" value="Fe-only hydrogenase"/>
    <property type="match status" value="1"/>
</dbReference>
<dbReference type="AlphaFoldDB" id="A0A644WQM9"/>
<dbReference type="EMBL" id="VSSQ01001163">
    <property type="protein sequence ID" value="MPM05768.1"/>
    <property type="molecule type" value="Genomic_DNA"/>
</dbReference>
<organism evidence="2">
    <name type="scientific">bioreactor metagenome</name>
    <dbReference type="NCBI Taxonomy" id="1076179"/>
    <lineage>
        <taxon>unclassified sequences</taxon>
        <taxon>metagenomes</taxon>
        <taxon>ecological metagenomes</taxon>
    </lineage>
</organism>
<dbReference type="PANTHER" id="PTHR11615">
    <property type="entry name" value="NITRATE, FORMATE, IRON DEHYDROGENASE"/>
    <property type="match status" value="1"/>
</dbReference>
<evidence type="ECO:0000313" key="2">
    <source>
        <dbReference type="EMBL" id="MPM05768.1"/>
    </source>
</evidence>
<dbReference type="EC" id="1.12.7.2" evidence="2"/>
<evidence type="ECO:0000259" key="1">
    <source>
        <dbReference type="SMART" id="SM00902"/>
    </source>
</evidence>
<feature type="domain" description="Iron hydrogenase small subunit" evidence="1">
    <location>
        <begin position="78"/>
        <end position="137"/>
    </location>
</feature>
<sequence length="150" mass="16739">MAPIVGLDKVKEAAITLENVLPEYQWLEGVTVKVAVTSSLSGADILMRDVASGTSPYHFIEVMGCPGGCINGGGQPRNREADYRTLRMQALYNEDEAKTLRKSHENPDLLTLYKNYLEEPGSHKAHHLLHTTYTPRGQFNELLEQQAKRS</sequence>
<proteinExistence type="predicted"/>
<accession>A0A644WQM9</accession>